<accession>A0AAE0K4J6</accession>
<reference evidence="1" key="2">
    <citation type="submission" date="2023-06" db="EMBL/GenBank/DDBJ databases">
        <authorList>
            <consortium name="Lawrence Berkeley National Laboratory"/>
            <person name="Haridas S."/>
            <person name="Hensen N."/>
            <person name="Bonometti L."/>
            <person name="Westerberg I."/>
            <person name="Brannstrom I.O."/>
            <person name="Guillou S."/>
            <person name="Cros-Aarteil S."/>
            <person name="Calhoun S."/>
            <person name="Kuo A."/>
            <person name="Mondo S."/>
            <person name="Pangilinan J."/>
            <person name="Riley R."/>
            <person name="LaButti K."/>
            <person name="Andreopoulos B."/>
            <person name="Lipzen A."/>
            <person name="Chen C."/>
            <person name="Yanf M."/>
            <person name="Daum C."/>
            <person name="Ng V."/>
            <person name="Clum A."/>
            <person name="Steindorff A."/>
            <person name="Ohm R."/>
            <person name="Martin F."/>
            <person name="Silar P."/>
            <person name="Natvig D."/>
            <person name="Lalanne C."/>
            <person name="Gautier V."/>
            <person name="Ament-velasquez S.L."/>
            <person name="Kruys A."/>
            <person name="Hutchinson M.I."/>
            <person name="Powell A.J."/>
            <person name="Barry K."/>
            <person name="Miller A.N."/>
            <person name="Grigoriev I.V."/>
            <person name="Debuchy R."/>
            <person name="Gladieux P."/>
            <person name="Thoren M.H."/>
            <person name="Johannesson H."/>
        </authorList>
    </citation>
    <scope>NUCLEOTIDE SEQUENCE</scope>
    <source>
        <strain evidence="1">CBS 232.78</strain>
    </source>
</reference>
<dbReference type="Proteomes" id="UP001285441">
    <property type="component" value="Unassembled WGS sequence"/>
</dbReference>
<evidence type="ECO:0000313" key="2">
    <source>
        <dbReference type="Proteomes" id="UP001285441"/>
    </source>
</evidence>
<name>A0AAE0K4J6_9PEZI</name>
<sequence>MEALLSMLACIFGGRRAAPSKYDYLINEKMPLYSDNPRVPYQSDKMMCYGTTTTAKSTPRGLAIASEVDDFELDSEYDSDAPPIKTEEEIADDIVPLLRRARRNDERLQRQILSALGEDTTWTRKLAEHCLDNIIECVEQGRNHMGDAMCEALDKATDAADDEFAFPRRHPESVDGFIAIVAVGILAQMQGAWVLEFLGFGEAIRQEEGAVYRKGSVASWWTREYGDYIPMGSVYKYLRALDMVDEEETGDL</sequence>
<dbReference type="AlphaFoldDB" id="A0AAE0K4J6"/>
<organism evidence="1 2">
    <name type="scientific">Podospora didyma</name>
    <dbReference type="NCBI Taxonomy" id="330526"/>
    <lineage>
        <taxon>Eukaryota</taxon>
        <taxon>Fungi</taxon>
        <taxon>Dikarya</taxon>
        <taxon>Ascomycota</taxon>
        <taxon>Pezizomycotina</taxon>
        <taxon>Sordariomycetes</taxon>
        <taxon>Sordariomycetidae</taxon>
        <taxon>Sordariales</taxon>
        <taxon>Podosporaceae</taxon>
        <taxon>Podospora</taxon>
    </lineage>
</organism>
<evidence type="ECO:0000313" key="1">
    <source>
        <dbReference type="EMBL" id="KAK3369829.1"/>
    </source>
</evidence>
<dbReference type="EMBL" id="JAULSW010000009">
    <property type="protein sequence ID" value="KAK3369829.1"/>
    <property type="molecule type" value="Genomic_DNA"/>
</dbReference>
<protein>
    <submittedName>
        <fullName evidence="1">Uncharacterized protein</fullName>
    </submittedName>
</protein>
<gene>
    <name evidence="1" type="ORF">B0H63DRAFT_527595</name>
</gene>
<keyword evidence="2" id="KW-1185">Reference proteome</keyword>
<reference evidence="1" key="1">
    <citation type="journal article" date="2023" name="Mol. Phylogenet. Evol.">
        <title>Genome-scale phylogeny and comparative genomics of the fungal order Sordariales.</title>
        <authorList>
            <person name="Hensen N."/>
            <person name="Bonometti L."/>
            <person name="Westerberg I."/>
            <person name="Brannstrom I.O."/>
            <person name="Guillou S."/>
            <person name="Cros-Aarteil S."/>
            <person name="Calhoun S."/>
            <person name="Haridas S."/>
            <person name="Kuo A."/>
            <person name="Mondo S."/>
            <person name="Pangilinan J."/>
            <person name="Riley R."/>
            <person name="LaButti K."/>
            <person name="Andreopoulos B."/>
            <person name="Lipzen A."/>
            <person name="Chen C."/>
            <person name="Yan M."/>
            <person name="Daum C."/>
            <person name="Ng V."/>
            <person name="Clum A."/>
            <person name="Steindorff A."/>
            <person name="Ohm R.A."/>
            <person name="Martin F."/>
            <person name="Silar P."/>
            <person name="Natvig D.O."/>
            <person name="Lalanne C."/>
            <person name="Gautier V."/>
            <person name="Ament-Velasquez S.L."/>
            <person name="Kruys A."/>
            <person name="Hutchinson M.I."/>
            <person name="Powell A.J."/>
            <person name="Barry K."/>
            <person name="Miller A.N."/>
            <person name="Grigoriev I.V."/>
            <person name="Debuchy R."/>
            <person name="Gladieux P."/>
            <person name="Hiltunen Thoren M."/>
            <person name="Johannesson H."/>
        </authorList>
    </citation>
    <scope>NUCLEOTIDE SEQUENCE</scope>
    <source>
        <strain evidence="1">CBS 232.78</strain>
    </source>
</reference>
<comment type="caution">
    <text evidence="1">The sequence shown here is derived from an EMBL/GenBank/DDBJ whole genome shotgun (WGS) entry which is preliminary data.</text>
</comment>
<proteinExistence type="predicted"/>